<protein>
    <recommendedName>
        <fullName evidence="1">Aminoglycoside phosphotransferase domain-containing protein</fullName>
    </recommendedName>
</protein>
<reference evidence="2" key="1">
    <citation type="journal article" date="2020" name="Stud. Mycol.">
        <title>101 Dothideomycetes genomes: a test case for predicting lifestyles and emergence of pathogens.</title>
        <authorList>
            <person name="Haridas S."/>
            <person name="Albert R."/>
            <person name="Binder M."/>
            <person name="Bloem J."/>
            <person name="Labutti K."/>
            <person name="Salamov A."/>
            <person name="Andreopoulos B."/>
            <person name="Baker S."/>
            <person name="Barry K."/>
            <person name="Bills G."/>
            <person name="Bluhm B."/>
            <person name="Cannon C."/>
            <person name="Castanera R."/>
            <person name="Culley D."/>
            <person name="Daum C."/>
            <person name="Ezra D."/>
            <person name="Gonzalez J."/>
            <person name="Henrissat B."/>
            <person name="Kuo A."/>
            <person name="Liang C."/>
            <person name="Lipzen A."/>
            <person name="Lutzoni F."/>
            <person name="Magnuson J."/>
            <person name="Mondo S."/>
            <person name="Nolan M."/>
            <person name="Ohm R."/>
            <person name="Pangilinan J."/>
            <person name="Park H.-J."/>
            <person name="Ramirez L."/>
            <person name="Alfaro M."/>
            <person name="Sun H."/>
            <person name="Tritt A."/>
            <person name="Yoshinaga Y."/>
            <person name="Zwiers L.-H."/>
            <person name="Turgeon B."/>
            <person name="Goodwin S."/>
            <person name="Spatafora J."/>
            <person name="Crous P."/>
            <person name="Grigoriev I."/>
        </authorList>
    </citation>
    <scope>NUCLEOTIDE SEQUENCE</scope>
    <source>
        <strain evidence="2">CBS 690.94</strain>
    </source>
</reference>
<dbReference type="InterPro" id="IPR002575">
    <property type="entry name" value="Aminoglycoside_PTrfase"/>
</dbReference>
<dbReference type="PANTHER" id="PTHR21310:SF58">
    <property type="entry name" value="AMINOGLYCOSIDE PHOSPHOTRANSFERASE DOMAIN-CONTAINING PROTEIN"/>
    <property type="match status" value="1"/>
</dbReference>
<dbReference type="Proteomes" id="UP000799764">
    <property type="component" value="Unassembled WGS sequence"/>
</dbReference>
<evidence type="ECO:0000313" key="3">
    <source>
        <dbReference type="Proteomes" id="UP000799764"/>
    </source>
</evidence>
<dbReference type="PANTHER" id="PTHR21310">
    <property type="entry name" value="AMINOGLYCOSIDE PHOSPHOTRANSFERASE-RELATED-RELATED"/>
    <property type="match status" value="1"/>
</dbReference>
<dbReference type="InterPro" id="IPR011009">
    <property type="entry name" value="Kinase-like_dom_sf"/>
</dbReference>
<comment type="caution">
    <text evidence="2">The sequence shown here is derived from an EMBL/GenBank/DDBJ whole genome shotgun (WGS) entry which is preliminary data.</text>
</comment>
<dbReference type="Gene3D" id="3.90.1200.10">
    <property type="match status" value="1"/>
</dbReference>
<gene>
    <name evidence="2" type="ORF">P171DRAFT_383836</name>
</gene>
<organism evidence="2 3">
    <name type="scientific">Karstenula rhodostoma CBS 690.94</name>
    <dbReference type="NCBI Taxonomy" id="1392251"/>
    <lineage>
        <taxon>Eukaryota</taxon>
        <taxon>Fungi</taxon>
        <taxon>Dikarya</taxon>
        <taxon>Ascomycota</taxon>
        <taxon>Pezizomycotina</taxon>
        <taxon>Dothideomycetes</taxon>
        <taxon>Pleosporomycetidae</taxon>
        <taxon>Pleosporales</taxon>
        <taxon>Massarineae</taxon>
        <taxon>Didymosphaeriaceae</taxon>
        <taxon>Karstenula</taxon>
    </lineage>
</organism>
<keyword evidence="3" id="KW-1185">Reference proteome</keyword>
<evidence type="ECO:0000313" key="2">
    <source>
        <dbReference type="EMBL" id="KAF2446907.1"/>
    </source>
</evidence>
<feature type="domain" description="Aminoglycoside phosphotransferase" evidence="1">
    <location>
        <begin position="351"/>
        <end position="562"/>
    </location>
</feature>
<proteinExistence type="predicted"/>
<sequence>MGSPYHVSRCASHLLSCDEASFEFQAISLIAESLAHPQRALLSAFVQQAVDRELAARFFLDDVVGHNKATVAEFLVDWISLLRRVRPIVCENLDPSLRQSIWRRDEGRCCISKADDSKKGDENPLPIHIVSPTLFQDGDLVRNGRLDTMLAVYLGRSKLESLRSLLEKDPNFPGYDPSDQLMLLSSQMLAHFANGRLSLKADPVGATSNPARYFVKTNSFIPSIRVDVFPFIRLENRAVDTSSLPNPQLIEVHHRFALASAWLEVFDYMKQSCSSSCSSTSHEQTSLAGKAPAKESWVRRCIQPVYPILQRLWLRTPVLLRATAYKCLASLGQHIYGDTGSDRIHRLPFNLYLRKAHRDWAPRHQAELRSLQIVQKHTHIPAPKGIDAIQYRGSSYLLMTGLHGCGIGQRLSTMTDRQLEAAAQDLKDYLAELRRIPNNTGSQFCICNSLGGGILDWRIGDSQRKQLRFHDETEFNQFLTTDLPLDEDTCRQISKSHGVKHDIVFTHADLNLRNILVDEMGRISGIVDWECAGWYPEYWEHSKMHFTVRHTPRWIADVVDQIFPAYRNELNVENMLSGMMPSW</sequence>
<dbReference type="SUPFAM" id="SSF56112">
    <property type="entry name" value="Protein kinase-like (PK-like)"/>
    <property type="match status" value="1"/>
</dbReference>
<accession>A0A9P4PMY8</accession>
<dbReference type="OrthoDB" id="10003767at2759"/>
<dbReference type="Pfam" id="PF01636">
    <property type="entry name" value="APH"/>
    <property type="match status" value="1"/>
</dbReference>
<dbReference type="AlphaFoldDB" id="A0A9P4PMY8"/>
<dbReference type="InterPro" id="IPR051678">
    <property type="entry name" value="AGP_Transferase"/>
</dbReference>
<dbReference type="EMBL" id="MU001497">
    <property type="protein sequence ID" value="KAF2446907.1"/>
    <property type="molecule type" value="Genomic_DNA"/>
</dbReference>
<name>A0A9P4PMY8_9PLEO</name>
<dbReference type="CDD" id="cd05120">
    <property type="entry name" value="APH_ChoK_like"/>
    <property type="match status" value="1"/>
</dbReference>
<evidence type="ECO:0000259" key="1">
    <source>
        <dbReference type="Pfam" id="PF01636"/>
    </source>
</evidence>